<sequence>MSMGGTRFVKSNIPREDEQNLASVGIENILCQCDLSEKDAIRLFHSLATWLPTASRFATPTILTRRSDMFTNF</sequence>
<protein>
    <submittedName>
        <fullName evidence="1">11349_t:CDS:1</fullName>
    </submittedName>
</protein>
<keyword evidence="2" id="KW-1185">Reference proteome</keyword>
<accession>A0A9N9CS07</accession>
<comment type="caution">
    <text evidence="1">The sequence shown here is derived from an EMBL/GenBank/DDBJ whole genome shotgun (WGS) entry which is preliminary data.</text>
</comment>
<evidence type="ECO:0000313" key="2">
    <source>
        <dbReference type="Proteomes" id="UP000789831"/>
    </source>
</evidence>
<name>A0A9N9CS07_9GLOM</name>
<gene>
    <name evidence="1" type="ORF">AGERDE_LOCUS9686</name>
</gene>
<proteinExistence type="predicted"/>
<organism evidence="1 2">
    <name type="scientific">Ambispora gerdemannii</name>
    <dbReference type="NCBI Taxonomy" id="144530"/>
    <lineage>
        <taxon>Eukaryota</taxon>
        <taxon>Fungi</taxon>
        <taxon>Fungi incertae sedis</taxon>
        <taxon>Mucoromycota</taxon>
        <taxon>Glomeromycotina</taxon>
        <taxon>Glomeromycetes</taxon>
        <taxon>Archaeosporales</taxon>
        <taxon>Ambisporaceae</taxon>
        <taxon>Ambispora</taxon>
    </lineage>
</organism>
<evidence type="ECO:0000313" key="1">
    <source>
        <dbReference type="EMBL" id="CAG8612990.1"/>
    </source>
</evidence>
<dbReference type="EMBL" id="CAJVPL010002528">
    <property type="protein sequence ID" value="CAG8612990.1"/>
    <property type="molecule type" value="Genomic_DNA"/>
</dbReference>
<dbReference type="Proteomes" id="UP000789831">
    <property type="component" value="Unassembled WGS sequence"/>
</dbReference>
<reference evidence="1" key="1">
    <citation type="submission" date="2021-06" db="EMBL/GenBank/DDBJ databases">
        <authorList>
            <person name="Kallberg Y."/>
            <person name="Tangrot J."/>
            <person name="Rosling A."/>
        </authorList>
    </citation>
    <scope>NUCLEOTIDE SEQUENCE</scope>
    <source>
        <strain evidence="1">MT106</strain>
    </source>
</reference>
<dbReference type="AlphaFoldDB" id="A0A9N9CS07"/>